<evidence type="ECO:0000313" key="3">
    <source>
        <dbReference type="Proteomes" id="UP000270988"/>
    </source>
</evidence>
<dbReference type="STRING" id="762948.HMPREF0733_11130"/>
<evidence type="ECO:0000259" key="1">
    <source>
        <dbReference type="PROSITE" id="PS50983"/>
    </source>
</evidence>
<accession>A0A448UYM6</accession>
<dbReference type="InterPro" id="IPR002491">
    <property type="entry name" value="ABC_transptr_periplasmic_BD"/>
</dbReference>
<organism evidence="2 3">
    <name type="scientific">Rothia dentocariosa</name>
    <dbReference type="NCBI Taxonomy" id="2047"/>
    <lineage>
        <taxon>Bacteria</taxon>
        <taxon>Bacillati</taxon>
        <taxon>Actinomycetota</taxon>
        <taxon>Actinomycetes</taxon>
        <taxon>Micrococcales</taxon>
        <taxon>Micrococcaceae</taxon>
        <taxon>Rothia</taxon>
    </lineage>
</organism>
<dbReference type="SUPFAM" id="SSF53807">
    <property type="entry name" value="Helical backbone' metal receptor"/>
    <property type="match status" value="1"/>
</dbReference>
<evidence type="ECO:0000313" key="2">
    <source>
        <dbReference type="EMBL" id="VEJ30966.1"/>
    </source>
</evidence>
<proteinExistence type="predicted"/>
<protein>
    <submittedName>
        <fullName evidence="2">ABC-type Fe3+-citrate transport system, periplasmic component</fullName>
    </submittedName>
</protein>
<dbReference type="AlphaFoldDB" id="A0A448UYM6"/>
<dbReference type="Gene3D" id="3.40.50.1980">
    <property type="entry name" value="Nitrogenase molybdenum iron protein domain"/>
    <property type="match status" value="1"/>
</dbReference>
<dbReference type="EMBL" id="LR134521">
    <property type="protein sequence ID" value="VEJ30966.1"/>
    <property type="molecule type" value="Genomic_DNA"/>
</dbReference>
<dbReference type="Proteomes" id="UP000270988">
    <property type="component" value="Chromosome"/>
</dbReference>
<dbReference type="PROSITE" id="PS50983">
    <property type="entry name" value="FE_B12_PBP"/>
    <property type="match status" value="1"/>
</dbReference>
<feature type="domain" description="Fe/B12 periplasmic-binding" evidence="1">
    <location>
        <begin position="1"/>
        <end position="69"/>
    </location>
</feature>
<gene>
    <name evidence="2" type="ORF">NCTC10918_02258</name>
</gene>
<name>A0A448UYM6_9MICC</name>
<sequence length="69" mass="7792">MWVDKEMEKPTYIHSVQGGNESKLTSETLWDSLKAVKEKHAHKVDSDMFYLNAGITAALGVIEEIDKNI</sequence>
<reference evidence="2 3" key="1">
    <citation type="submission" date="2018-12" db="EMBL/GenBank/DDBJ databases">
        <authorList>
            <consortium name="Pathogen Informatics"/>
        </authorList>
    </citation>
    <scope>NUCLEOTIDE SEQUENCE [LARGE SCALE GENOMIC DNA]</scope>
    <source>
        <strain evidence="2 3">NCTC10918</strain>
    </source>
</reference>